<reference evidence="9 10" key="1">
    <citation type="submission" date="2016-02" db="EMBL/GenBank/DDBJ databases">
        <title>Complete genome of Sinomonas atrocyanea KCTC 3377.</title>
        <authorList>
            <person name="Kim K.M."/>
        </authorList>
    </citation>
    <scope>NUCLEOTIDE SEQUENCE [LARGE SCALE GENOMIC DNA]</scope>
    <source>
        <strain evidence="9 10">KCTC 3377</strain>
    </source>
</reference>
<dbReference type="GO" id="GO:0003677">
    <property type="term" value="F:DNA binding"/>
    <property type="evidence" value="ECO:0007669"/>
    <property type="project" value="UniProtKB-KW"/>
</dbReference>
<dbReference type="SUPFAM" id="SSF55781">
    <property type="entry name" value="GAF domain-like"/>
    <property type="match status" value="1"/>
</dbReference>
<dbReference type="RefSeq" id="WP_066501466.1">
    <property type="nucleotide sequence ID" value="NZ_BJMO01000006.1"/>
</dbReference>
<evidence type="ECO:0000256" key="4">
    <source>
        <dbReference type="ARBA" id="ARBA00023163"/>
    </source>
</evidence>
<gene>
    <name evidence="9" type="ORF">SA2016_3944</name>
</gene>
<dbReference type="Pfam" id="PF01614">
    <property type="entry name" value="IclR_C"/>
    <property type="match status" value="1"/>
</dbReference>
<dbReference type="PANTHER" id="PTHR30136">
    <property type="entry name" value="HELIX-TURN-HELIX TRANSCRIPTIONAL REGULATOR, ICLR FAMILY"/>
    <property type="match status" value="1"/>
</dbReference>
<evidence type="ECO:0000259" key="8">
    <source>
        <dbReference type="PROSITE" id="PS51078"/>
    </source>
</evidence>
<dbReference type="InterPro" id="IPR050707">
    <property type="entry name" value="HTH_MetabolicPath_Reg"/>
</dbReference>
<evidence type="ECO:0000256" key="5">
    <source>
        <dbReference type="ARBA" id="ARBA00058938"/>
    </source>
</evidence>
<dbReference type="KEGG" id="satk:SA2016_3944"/>
<keyword evidence="2" id="KW-0805">Transcription regulation</keyword>
<dbReference type="Pfam" id="PF09339">
    <property type="entry name" value="HTH_IclR"/>
    <property type="match status" value="1"/>
</dbReference>
<protein>
    <recommendedName>
        <fullName evidence="6">Glycerol operon regulatory protein</fullName>
    </recommendedName>
</protein>
<name>A0A127A530_9MICC</name>
<feature type="domain" description="HTH iclR-type" evidence="7">
    <location>
        <begin position="22"/>
        <end position="84"/>
    </location>
</feature>
<evidence type="ECO:0000256" key="2">
    <source>
        <dbReference type="ARBA" id="ARBA00023015"/>
    </source>
</evidence>
<comment type="function">
    <text evidence="5">May be an activator protein for the gylABX operon.</text>
</comment>
<proteinExistence type="predicted"/>
<dbReference type="InterPro" id="IPR029016">
    <property type="entry name" value="GAF-like_dom_sf"/>
</dbReference>
<dbReference type="PROSITE" id="PS51078">
    <property type="entry name" value="ICLR_ED"/>
    <property type="match status" value="1"/>
</dbReference>
<dbReference type="EMBL" id="CP014518">
    <property type="protein sequence ID" value="AMM34598.1"/>
    <property type="molecule type" value="Genomic_DNA"/>
</dbReference>
<evidence type="ECO:0000259" key="7">
    <source>
        <dbReference type="PROSITE" id="PS51077"/>
    </source>
</evidence>
<dbReference type="InterPro" id="IPR036388">
    <property type="entry name" value="WH-like_DNA-bd_sf"/>
</dbReference>
<dbReference type="GO" id="GO:0006071">
    <property type="term" value="P:glycerol metabolic process"/>
    <property type="evidence" value="ECO:0007669"/>
    <property type="project" value="UniProtKB-KW"/>
</dbReference>
<dbReference type="PANTHER" id="PTHR30136:SF35">
    <property type="entry name" value="HTH-TYPE TRANSCRIPTIONAL REGULATOR RV1719"/>
    <property type="match status" value="1"/>
</dbReference>
<feature type="domain" description="IclR-ED" evidence="8">
    <location>
        <begin position="85"/>
        <end position="272"/>
    </location>
</feature>
<dbReference type="InterPro" id="IPR036390">
    <property type="entry name" value="WH_DNA-bd_sf"/>
</dbReference>
<organism evidence="9 10">
    <name type="scientific">Sinomonas atrocyanea</name>
    <dbReference type="NCBI Taxonomy" id="37927"/>
    <lineage>
        <taxon>Bacteria</taxon>
        <taxon>Bacillati</taxon>
        <taxon>Actinomycetota</taxon>
        <taxon>Actinomycetes</taxon>
        <taxon>Micrococcales</taxon>
        <taxon>Micrococcaceae</taxon>
        <taxon>Sinomonas</taxon>
    </lineage>
</organism>
<keyword evidence="3" id="KW-0238">DNA-binding</keyword>
<evidence type="ECO:0000256" key="6">
    <source>
        <dbReference type="ARBA" id="ARBA00070406"/>
    </source>
</evidence>
<dbReference type="Gene3D" id="1.10.10.10">
    <property type="entry name" value="Winged helix-like DNA-binding domain superfamily/Winged helix DNA-binding domain"/>
    <property type="match status" value="1"/>
</dbReference>
<dbReference type="InterPro" id="IPR005471">
    <property type="entry name" value="Tscrpt_reg_IclR_N"/>
</dbReference>
<dbReference type="InterPro" id="IPR014757">
    <property type="entry name" value="Tscrpt_reg_IclR_C"/>
</dbReference>
<evidence type="ECO:0000256" key="3">
    <source>
        <dbReference type="ARBA" id="ARBA00023125"/>
    </source>
</evidence>
<sequence length="273" mass="28973">MTSITSDDAADAAVGDEKRGKTDMVGKALSLLTMLGDAPGATTAADLSRRADLPFSTAYRLLQSLQRAGFVDFEPEGKKYSLGLRVFQLGLYVSNSLGFAGTATPVLERLTEATGEASILAVLDNDRFLTVAKVDGPKAFRVTSDPGYRGHLHCSAFGKALIAFAPAEEREHLVETVDLVPVAPRTITDREAFRAEIGRVRAQGYAVMDEENEVGMRAIAVPVLAASGDGEPRALAAIACSAPTVRMGVDELLDQLPALQQAAEELAARLPRS</sequence>
<dbReference type="FunFam" id="1.10.10.10:FF:000056">
    <property type="entry name" value="IclR family transcriptional regulator"/>
    <property type="match status" value="1"/>
</dbReference>
<dbReference type="SUPFAM" id="SSF46785">
    <property type="entry name" value="Winged helix' DNA-binding domain"/>
    <property type="match status" value="1"/>
</dbReference>
<dbReference type="STRING" id="37927.SA2016_3944"/>
<dbReference type="Proteomes" id="UP000070134">
    <property type="component" value="Chromosome"/>
</dbReference>
<accession>A0A127A530</accession>
<dbReference type="PROSITE" id="PS51077">
    <property type="entry name" value="HTH_ICLR"/>
    <property type="match status" value="1"/>
</dbReference>
<dbReference type="AlphaFoldDB" id="A0A127A530"/>
<dbReference type="Gene3D" id="3.30.450.40">
    <property type="match status" value="1"/>
</dbReference>
<keyword evidence="1" id="KW-0319">Glycerol metabolism</keyword>
<dbReference type="SMART" id="SM00346">
    <property type="entry name" value="HTH_ICLR"/>
    <property type="match status" value="1"/>
</dbReference>
<evidence type="ECO:0000256" key="1">
    <source>
        <dbReference type="ARBA" id="ARBA00022798"/>
    </source>
</evidence>
<keyword evidence="10" id="KW-1185">Reference proteome</keyword>
<keyword evidence="4" id="KW-0804">Transcription</keyword>
<dbReference type="GO" id="GO:0045892">
    <property type="term" value="P:negative regulation of DNA-templated transcription"/>
    <property type="evidence" value="ECO:0007669"/>
    <property type="project" value="TreeGrafter"/>
</dbReference>
<evidence type="ECO:0000313" key="10">
    <source>
        <dbReference type="Proteomes" id="UP000070134"/>
    </source>
</evidence>
<dbReference type="GO" id="GO:0003700">
    <property type="term" value="F:DNA-binding transcription factor activity"/>
    <property type="evidence" value="ECO:0007669"/>
    <property type="project" value="TreeGrafter"/>
</dbReference>
<evidence type="ECO:0000313" key="9">
    <source>
        <dbReference type="EMBL" id="AMM34598.1"/>
    </source>
</evidence>